<keyword evidence="3" id="KW-1185">Reference proteome</keyword>
<evidence type="ECO:0000259" key="1">
    <source>
        <dbReference type="Pfam" id="PF00496"/>
    </source>
</evidence>
<gene>
    <name evidence="2" type="ORF">GCM10009560_71450</name>
</gene>
<evidence type="ECO:0000313" key="2">
    <source>
        <dbReference type="EMBL" id="GAA0951117.1"/>
    </source>
</evidence>
<dbReference type="InterPro" id="IPR000914">
    <property type="entry name" value="SBP_5_dom"/>
</dbReference>
<organism evidence="2 3">
    <name type="scientific">Nonomuraea longicatena</name>
    <dbReference type="NCBI Taxonomy" id="83682"/>
    <lineage>
        <taxon>Bacteria</taxon>
        <taxon>Bacillati</taxon>
        <taxon>Actinomycetota</taxon>
        <taxon>Actinomycetes</taxon>
        <taxon>Streptosporangiales</taxon>
        <taxon>Streptosporangiaceae</taxon>
        <taxon>Nonomuraea</taxon>
    </lineage>
</organism>
<dbReference type="Gene3D" id="3.10.105.10">
    <property type="entry name" value="Dipeptide-binding Protein, Domain 3"/>
    <property type="match status" value="1"/>
</dbReference>
<protein>
    <submittedName>
        <fullName evidence="2">ABC transporter substrate-binding protein</fullName>
    </submittedName>
</protein>
<reference evidence="3" key="1">
    <citation type="journal article" date="2019" name="Int. J. Syst. Evol. Microbiol.">
        <title>The Global Catalogue of Microorganisms (GCM) 10K type strain sequencing project: providing services to taxonomists for standard genome sequencing and annotation.</title>
        <authorList>
            <consortium name="The Broad Institute Genomics Platform"/>
            <consortium name="The Broad Institute Genome Sequencing Center for Infectious Disease"/>
            <person name="Wu L."/>
            <person name="Ma J."/>
        </authorList>
    </citation>
    <scope>NUCLEOTIDE SEQUENCE [LARGE SCALE GENOMIC DNA]</scope>
    <source>
        <strain evidence="3">JCM 11136</strain>
    </source>
</reference>
<dbReference type="Gene3D" id="3.40.190.10">
    <property type="entry name" value="Periplasmic binding protein-like II"/>
    <property type="match status" value="1"/>
</dbReference>
<dbReference type="SUPFAM" id="SSF53850">
    <property type="entry name" value="Periplasmic binding protein-like II"/>
    <property type="match status" value="1"/>
</dbReference>
<evidence type="ECO:0000313" key="3">
    <source>
        <dbReference type="Proteomes" id="UP001501578"/>
    </source>
</evidence>
<comment type="caution">
    <text evidence="2">The sequence shown here is derived from an EMBL/GenBank/DDBJ whole genome shotgun (WGS) entry which is preliminary data.</text>
</comment>
<dbReference type="InterPro" id="IPR030678">
    <property type="entry name" value="Peptide/Ni-bd"/>
</dbReference>
<dbReference type="CDD" id="cd00995">
    <property type="entry name" value="PBP2_NikA_DppA_OppA_like"/>
    <property type="match status" value="1"/>
</dbReference>
<sequence length="519" mass="53659">MLAALALAAAACGGSDTRTPSGSPVTGGTFTHALGADPGVLDPATGVLTATNLVLSVAYESLVTVDANGAIAPWLAEKWEVRPDAVTFTLRKDVTCSDGSELTPADVAANVNHITDPATKSPVNGVLVPAGMKATADDAAGTVTFTTPKPFSFILESARSIFIVCGKGVKDRASIARATSGTGPYTLTEAVPGDHYTFAVRREHAWGPGGATAKDLPDKVVLKVVPNEQTAANMLVAGTINGAVFYGADRVRMEQTPGVTATKLPNGQAQFFYHQGDDRPTKDPALRKALTQAVNLKELGGIVTGNTGGPATGMVTEPRPCKGDSVAGHVPAFDLAAATAALDAAGWKPGADGVRTKDGKRLKLRYLYVTTRGAGVQAGAEYLAAAWKKAGVEIELKGVLDTKLAESLNATQDWDVVYLPIGVNLPSQLIGFLSGPAAPKGGNFAHLSNTAYTDLVTEAMRTPGPDGCARWLQAESALFDNADLVPVADMTVLQAAKGATYDMSMGLLNPSTFRLTQGG</sequence>
<dbReference type="PIRSF" id="PIRSF002741">
    <property type="entry name" value="MppA"/>
    <property type="match status" value="1"/>
</dbReference>
<dbReference type="Pfam" id="PF00496">
    <property type="entry name" value="SBP_bac_5"/>
    <property type="match status" value="1"/>
</dbReference>
<dbReference type="EMBL" id="BAAAHQ010000049">
    <property type="protein sequence ID" value="GAA0951117.1"/>
    <property type="molecule type" value="Genomic_DNA"/>
</dbReference>
<feature type="domain" description="Solute-binding protein family 5" evidence="1">
    <location>
        <begin position="71"/>
        <end position="423"/>
    </location>
</feature>
<dbReference type="InterPro" id="IPR039424">
    <property type="entry name" value="SBP_5"/>
</dbReference>
<dbReference type="Proteomes" id="UP001501578">
    <property type="component" value="Unassembled WGS sequence"/>
</dbReference>
<dbReference type="PANTHER" id="PTHR30290">
    <property type="entry name" value="PERIPLASMIC BINDING COMPONENT OF ABC TRANSPORTER"/>
    <property type="match status" value="1"/>
</dbReference>
<name>A0ABP4BKE9_9ACTN</name>
<proteinExistence type="predicted"/>
<accession>A0ABP4BKE9</accession>